<evidence type="ECO:0000256" key="2">
    <source>
        <dbReference type="SAM" id="Phobius"/>
    </source>
</evidence>
<evidence type="ECO:0000313" key="3">
    <source>
        <dbReference type="EMBL" id="GIH68628.1"/>
    </source>
</evidence>
<keyword evidence="4" id="KW-1185">Reference proteome</keyword>
<accession>A0A8J3VY51</accession>
<keyword evidence="2" id="KW-1133">Transmembrane helix</keyword>
<dbReference type="Proteomes" id="UP000610966">
    <property type="component" value="Unassembled WGS sequence"/>
</dbReference>
<keyword evidence="2" id="KW-0472">Membrane</keyword>
<reference evidence="3" key="1">
    <citation type="submission" date="2021-01" db="EMBL/GenBank/DDBJ databases">
        <title>Whole genome shotgun sequence of Sphaerimonospora thailandensis NBRC 107569.</title>
        <authorList>
            <person name="Komaki H."/>
            <person name="Tamura T."/>
        </authorList>
    </citation>
    <scope>NUCLEOTIDE SEQUENCE</scope>
    <source>
        <strain evidence="3">NBRC 107569</strain>
    </source>
</reference>
<feature type="transmembrane region" description="Helical" evidence="2">
    <location>
        <begin position="20"/>
        <end position="40"/>
    </location>
</feature>
<gene>
    <name evidence="3" type="ORF">Mth01_08810</name>
</gene>
<dbReference type="AlphaFoldDB" id="A0A8J3VY51"/>
<feature type="region of interest" description="Disordered" evidence="1">
    <location>
        <begin position="85"/>
        <end position="112"/>
    </location>
</feature>
<sequence>MITWFGQVRSVSRTGSNGVYRWNGIGLGCCCEFAFIMLLVGQTGDTRDRAIEDSREGSPVEEVQRPTRMTRLRGEGAGLLQALAAADKKEPAQHGMKSSRRPAIDSPGGGGA</sequence>
<keyword evidence="2" id="KW-0812">Transmembrane</keyword>
<proteinExistence type="predicted"/>
<dbReference type="EMBL" id="BOOG01000009">
    <property type="protein sequence ID" value="GIH68628.1"/>
    <property type="molecule type" value="Genomic_DNA"/>
</dbReference>
<comment type="caution">
    <text evidence="3">The sequence shown here is derived from an EMBL/GenBank/DDBJ whole genome shotgun (WGS) entry which is preliminary data.</text>
</comment>
<protein>
    <submittedName>
        <fullName evidence="3">Uncharacterized protein</fullName>
    </submittedName>
</protein>
<organism evidence="3 4">
    <name type="scientific">Sphaerimonospora thailandensis</name>
    <dbReference type="NCBI Taxonomy" id="795644"/>
    <lineage>
        <taxon>Bacteria</taxon>
        <taxon>Bacillati</taxon>
        <taxon>Actinomycetota</taxon>
        <taxon>Actinomycetes</taxon>
        <taxon>Streptosporangiales</taxon>
        <taxon>Streptosporangiaceae</taxon>
        <taxon>Sphaerimonospora</taxon>
    </lineage>
</organism>
<name>A0A8J3VY51_9ACTN</name>
<evidence type="ECO:0000313" key="4">
    <source>
        <dbReference type="Proteomes" id="UP000610966"/>
    </source>
</evidence>
<evidence type="ECO:0000256" key="1">
    <source>
        <dbReference type="SAM" id="MobiDB-lite"/>
    </source>
</evidence>